<comment type="caution">
    <text evidence="2">The sequence shown here is derived from an EMBL/GenBank/DDBJ whole genome shotgun (WGS) entry which is preliminary data.</text>
</comment>
<protein>
    <submittedName>
        <fullName evidence="2">Prepilin-type N-terminal cleavage/methylation domain-containing protein</fullName>
    </submittedName>
</protein>
<evidence type="ECO:0000313" key="2">
    <source>
        <dbReference type="EMBL" id="MDQ0290858.1"/>
    </source>
</evidence>
<dbReference type="PANTHER" id="PTHR30093">
    <property type="entry name" value="GENERAL SECRETION PATHWAY PROTEIN G"/>
    <property type="match status" value="1"/>
</dbReference>
<evidence type="ECO:0000256" key="1">
    <source>
        <dbReference type="SAM" id="SignalP"/>
    </source>
</evidence>
<dbReference type="NCBIfam" id="TIGR02532">
    <property type="entry name" value="IV_pilin_GFxxxE"/>
    <property type="match status" value="1"/>
</dbReference>
<feature type="chain" id="PRO_5042281899" evidence="1">
    <location>
        <begin position="32"/>
        <end position="221"/>
    </location>
</feature>
<name>A0AAE3VIE3_9BACT</name>
<organism evidence="2 3">
    <name type="scientific">Oligosphaera ethanolica</name>
    <dbReference type="NCBI Taxonomy" id="760260"/>
    <lineage>
        <taxon>Bacteria</taxon>
        <taxon>Pseudomonadati</taxon>
        <taxon>Lentisphaerota</taxon>
        <taxon>Oligosphaeria</taxon>
        <taxon>Oligosphaerales</taxon>
        <taxon>Oligosphaeraceae</taxon>
        <taxon>Oligosphaera</taxon>
    </lineage>
</organism>
<dbReference type="AlphaFoldDB" id="A0AAE3VIE3"/>
<dbReference type="RefSeq" id="WP_307262829.1">
    <property type="nucleotide sequence ID" value="NZ_JAUSVL010000001.1"/>
</dbReference>
<dbReference type="InterPro" id="IPR045584">
    <property type="entry name" value="Pilin-like"/>
</dbReference>
<keyword evidence="3" id="KW-1185">Reference proteome</keyword>
<dbReference type="InterPro" id="IPR012902">
    <property type="entry name" value="N_methyl_site"/>
</dbReference>
<gene>
    <name evidence="2" type="ORF">J3R75_002965</name>
</gene>
<dbReference type="Gene3D" id="3.30.700.10">
    <property type="entry name" value="Glycoprotein, Type 4 Pilin"/>
    <property type="match status" value="1"/>
</dbReference>
<sequence>MKRAFTLVEVMCVTATIAIVAAMAMPAFSKARNKATAGACLSNQRQLGQAFQMFLMENKHTLPNSTVKPEGKGWLAGTIVPNALSDNNVVYSLDGGLIFSQVEEKGIFRCEATPDDKPVSFSMNQVLSGRKVSGIRKPTDAPLLLEELTNDDGNFTLVNYYLTEQGTLGVKSSYIPSRNNTLGNRHNGHDNVLFLDFHANAVNWSTEECWLECLRVDYKGK</sequence>
<feature type="signal peptide" evidence="1">
    <location>
        <begin position="1"/>
        <end position="31"/>
    </location>
</feature>
<proteinExistence type="predicted"/>
<dbReference type="Proteomes" id="UP001238163">
    <property type="component" value="Unassembled WGS sequence"/>
</dbReference>
<dbReference type="SUPFAM" id="SSF54523">
    <property type="entry name" value="Pili subunits"/>
    <property type="match status" value="1"/>
</dbReference>
<dbReference type="EMBL" id="JAUSVL010000001">
    <property type="protein sequence ID" value="MDQ0290858.1"/>
    <property type="molecule type" value="Genomic_DNA"/>
</dbReference>
<evidence type="ECO:0000313" key="3">
    <source>
        <dbReference type="Proteomes" id="UP001238163"/>
    </source>
</evidence>
<keyword evidence="1" id="KW-0732">Signal</keyword>
<reference evidence="2" key="1">
    <citation type="submission" date="2023-07" db="EMBL/GenBank/DDBJ databases">
        <title>Genomic Encyclopedia of Type Strains, Phase IV (KMG-IV): sequencing the most valuable type-strain genomes for metagenomic binning, comparative biology and taxonomic classification.</title>
        <authorList>
            <person name="Goeker M."/>
        </authorList>
    </citation>
    <scope>NUCLEOTIDE SEQUENCE</scope>
    <source>
        <strain evidence="2">DSM 24202</strain>
    </source>
</reference>
<accession>A0AAE3VIE3</accession>